<evidence type="ECO:0000256" key="1">
    <source>
        <dbReference type="SAM" id="Phobius"/>
    </source>
</evidence>
<keyword evidence="1" id="KW-1133">Transmembrane helix</keyword>
<organism evidence="2 3">
    <name type="scientific">Geomonas silvestris</name>
    <dbReference type="NCBI Taxonomy" id="2740184"/>
    <lineage>
        <taxon>Bacteria</taxon>
        <taxon>Pseudomonadati</taxon>
        <taxon>Thermodesulfobacteriota</taxon>
        <taxon>Desulfuromonadia</taxon>
        <taxon>Geobacterales</taxon>
        <taxon>Geobacteraceae</taxon>
        <taxon>Geomonas</taxon>
    </lineage>
</organism>
<keyword evidence="1" id="KW-0812">Transmembrane</keyword>
<keyword evidence="1" id="KW-0472">Membrane</keyword>
<gene>
    <name evidence="2" type="ORF">GMST_11970</name>
</gene>
<feature type="transmembrane region" description="Helical" evidence="1">
    <location>
        <begin position="55"/>
        <end position="79"/>
    </location>
</feature>
<dbReference type="AlphaFoldDB" id="A0A6V8MG01"/>
<proteinExistence type="predicted"/>
<feature type="transmembrane region" description="Helical" evidence="1">
    <location>
        <begin position="12"/>
        <end position="34"/>
    </location>
</feature>
<dbReference type="EMBL" id="BLXX01000002">
    <property type="protein sequence ID" value="GFO58872.1"/>
    <property type="molecule type" value="Genomic_DNA"/>
</dbReference>
<dbReference type="RefSeq" id="WP_183353716.1">
    <property type="nucleotide sequence ID" value="NZ_BLXX01000002.1"/>
</dbReference>
<name>A0A6V8MG01_9BACT</name>
<protein>
    <submittedName>
        <fullName evidence="2">Uncharacterized protein</fullName>
    </submittedName>
</protein>
<accession>A0A6V8MG01</accession>
<reference evidence="3" key="1">
    <citation type="submission" date="2020-06" db="EMBL/GenBank/DDBJ databases">
        <title>Draft genomic sequence of Geomonas sp. Red330.</title>
        <authorList>
            <person name="Itoh H."/>
            <person name="Zhenxing X."/>
            <person name="Ushijima N."/>
            <person name="Masuda Y."/>
            <person name="Shiratori Y."/>
            <person name="Senoo K."/>
        </authorList>
    </citation>
    <scope>NUCLEOTIDE SEQUENCE [LARGE SCALE GENOMIC DNA]</scope>
    <source>
        <strain evidence="3">Red330</strain>
    </source>
</reference>
<dbReference type="Proteomes" id="UP000556026">
    <property type="component" value="Unassembled WGS sequence"/>
</dbReference>
<keyword evidence="3" id="KW-1185">Reference proteome</keyword>
<evidence type="ECO:0000313" key="2">
    <source>
        <dbReference type="EMBL" id="GFO58872.1"/>
    </source>
</evidence>
<evidence type="ECO:0000313" key="3">
    <source>
        <dbReference type="Proteomes" id="UP000556026"/>
    </source>
</evidence>
<comment type="caution">
    <text evidence="2">The sequence shown here is derived from an EMBL/GenBank/DDBJ whole genome shotgun (WGS) entry which is preliminary data.</text>
</comment>
<sequence>MTFNLYVLQNQWIVATLLAGIALMLLFCLTYSAMWRPKEEEKKAEEIEVKGAGSFLRAFIAVVPWAIILVSLASAAYTITSLVLRSLMPPNW</sequence>